<dbReference type="InterPro" id="IPR004305">
    <property type="entry name" value="Thiaminase-2/PQQC"/>
</dbReference>
<dbReference type="CDD" id="cd19358">
    <property type="entry name" value="TenA_E_Spr0628-like"/>
    <property type="match status" value="1"/>
</dbReference>
<feature type="active site" description="Proton donor" evidence="3">
    <location>
        <position position="221"/>
    </location>
</feature>
<dbReference type="GO" id="GO:0009228">
    <property type="term" value="P:thiamine biosynthetic process"/>
    <property type="evidence" value="ECO:0007669"/>
    <property type="project" value="UniProtKB-KW"/>
</dbReference>
<keyword evidence="2" id="KW-0378">Hydrolase</keyword>
<feature type="domain" description="Thiaminase-2/PQQC" evidence="5">
    <location>
        <begin position="27"/>
        <end position="230"/>
    </location>
</feature>
<dbReference type="InterPro" id="IPR016084">
    <property type="entry name" value="Haem_Oase-like_multi-hlx"/>
</dbReference>
<feature type="binding site" evidence="4">
    <location>
        <position position="61"/>
    </location>
    <ligand>
        <name>substrate</name>
    </ligand>
</feature>
<comment type="similarity">
    <text evidence="2">Belongs to the TenA family.</text>
</comment>
<dbReference type="AlphaFoldDB" id="A0A426JJ43"/>
<dbReference type="PIRSF" id="PIRSF003170">
    <property type="entry name" value="Pet18p"/>
    <property type="match status" value="1"/>
</dbReference>
<dbReference type="GO" id="GO:0005829">
    <property type="term" value="C:cytosol"/>
    <property type="evidence" value="ECO:0007669"/>
    <property type="project" value="TreeGrafter"/>
</dbReference>
<feature type="binding site" evidence="4">
    <location>
        <position position="153"/>
    </location>
    <ligand>
        <name>substrate</name>
    </ligand>
</feature>
<dbReference type="Pfam" id="PF03070">
    <property type="entry name" value="TENA_THI-4"/>
    <property type="match status" value="1"/>
</dbReference>
<evidence type="ECO:0000256" key="2">
    <source>
        <dbReference type="PIRNR" id="PIRNR003170"/>
    </source>
</evidence>
<evidence type="ECO:0000313" key="7">
    <source>
        <dbReference type="Proteomes" id="UP000274515"/>
    </source>
</evidence>
<dbReference type="PANTHER" id="PTHR43198:SF2">
    <property type="entry name" value="SI:CH1073-67J19.1-RELATED"/>
    <property type="match status" value="1"/>
</dbReference>
<dbReference type="Gene3D" id="1.20.910.10">
    <property type="entry name" value="Heme oxygenase-like"/>
    <property type="match status" value="1"/>
</dbReference>
<sequence>MGGEREEEVVAATSPGTTGFSSWLRARSEPDWTAVVEHPFTDALLDGSMPDEYMSSYLVQDYQFVDDFLALLGAAVAKADRYSSRLALAGSITVVTSEENTYFQRAFDALGIPESDRVDPELDPATVVFRDLMRDTRDNGGYAEVLTVLTVAEWTYLEWAGRAPAKPDSFVHAEWIALHSNPGFQSWVAWLRSELDRVGEGLDERERARCLRLFQQATKCELDFFTAHWD</sequence>
<comment type="function">
    <text evidence="2">Catalyzes an amino-pyrimidine hydrolysis reaction at the C5' of the pyrimidine moiety of thiamine compounds, a reaction that is part of a thiamine salvage pathway. Thus, catalyzes the conversion of 4-amino-5-aminomethyl-2-methylpyrimidine to 4-amino-5-hydroxymethyl-2-methylpyrimidine (HMP).</text>
</comment>
<proteinExistence type="inferred from homology"/>
<dbReference type="InterPro" id="IPR050967">
    <property type="entry name" value="Thiamine_Salvage_TenA"/>
</dbReference>
<comment type="caution">
    <text evidence="6">The sequence shown here is derived from an EMBL/GenBank/DDBJ whole genome shotgun (WGS) entry which is preliminary data.</text>
</comment>
<keyword evidence="7" id="KW-1185">Reference proteome</keyword>
<dbReference type="PANTHER" id="PTHR43198">
    <property type="entry name" value="BIFUNCTIONAL TH2 PROTEIN"/>
    <property type="match status" value="1"/>
</dbReference>
<reference evidence="6 7" key="1">
    <citation type="submission" date="2018-11" db="EMBL/GenBank/DDBJ databases">
        <title>Saccharopolyspora rhizosphaerae sp. nov., an actinomycete isolated from rhizosphere soil in Thailand.</title>
        <authorList>
            <person name="Intra B."/>
            <person name="Euanorasetr J."/>
            <person name="Take A."/>
            <person name="Inahashi Y."/>
            <person name="Mori M."/>
            <person name="Panbangred W."/>
            <person name="Matsumoto A."/>
        </authorList>
    </citation>
    <scope>NUCLEOTIDE SEQUENCE [LARGE SCALE GENOMIC DNA]</scope>
    <source>
        <strain evidence="6 7">H219</strain>
    </source>
</reference>
<gene>
    <name evidence="6" type="ORF">EIL87_26570</name>
</gene>
<dbReference type="GO" id="GO:0009229">
    <property type="term" value="P:thiamine diphosphate biosynthetic process"/>
    <property type="evidence" value="ECO:0007669"/>
    <property type="project" value="UniProtKB-UniPathway"/>
</dbReference>
<evidence type="ECO:0000259" key="5">
    <source>
        <dbReference type="Pfam" id="PF03070"/>
    </source>
</evidence>
<feature type="binding site" evidence="4">
    <location>
        <position position="99"/>
    </location>
    <ligand>
        <name>substrate</name>
    </ligand>
</feature>
<evidence type="ECO:0000256" key="3">
    <source>
        <dbReference type="PIRSR" id="PIRSR003170-1"/>
    </source>
</evidence>
<dbReference type="SUPFAM" id="SSF48613">
    <property type="entry name" value="Heme oxygenase-like"/>
    <property type="match status" value="1"/>
</dbReference>
<accession>A0A426JJ43</accession>
<organism evidence="6 7">
    <name type="scientific">Saccharopolyspora rhizosphaerae</name>
    <dbReference type="NCBI Taxonomy" id="2492662"/>
    <lineage>
        <taxon>Bacteria</taxon>
        <taxon>Bacillati</taxon>
        <taxon>Actinomycetota</taxon>
        <taxon>Actinomycetes</taxon>
        <taxon>Pseudonocardiales</taxon>
        <taxon>Pseudonocardiaceae</taxon>
        <taxon>Saccharopolyspora</taxon>
    </lineage>
</organism>
<evidence type="ECO:0000256" key="4">
    <source>
        <dbReference type="PIRSR" id="PIRSR003170-2"/>
    </source>
</evidence>
<dbReference type="UniPathway" id="UPA00060"/>
<evidence type="ECO:0000256" key="1">
    <source>
        <dbReference type="ARBA" id="ARBA00004948"/>
    </source>
</evidence>
<comment type="catalytic activity">
    <reaction evidence="2">
        <text>thiamine + H2O = 5-(2-hydroxyethyl)-4-methylthiazole + 4-amino-5-hydroxymethyl-2-methylpyrimidine + H(+)</text>
        <dbReference type="Rhea" id="RHEA:17509"/>
        <dbReference type="ChEBI" id="CHEBI:15377"/>
        <dbReference type="ChEBI" id="CHEBI:15378"/>
        <dbReference type="ChEBI" id="CHEBI:16892"/>
        <dbReference type="ChEBI" id="CHEBI:17957"/>
        <dbReference type="ChEBI" id="CHEBI:18385"/>
        <dbReference type="EC" id="3.5.99.2"/>
    </reaction>
</comment>
<comment type="pathway">
    <text evidence="1 2">Cofactor biosynthesis; thiamine diphosphate biosynthesis.</text>
</comment>
<keyword evidence="2" id="KW-0784">Thiamine biosynthesis</keyword>
<comment type="catalytic activity">
    <reaction evidence="2">
        <text>4-amino-5-aminomethyl-2-methylpyrimidine + H2O = 4-amino-5-hydroxymethyl-2-methylpyrimidine + NH4(+)</text>
        <dbReference type="Rhea" id="RHEA:31799"/>
        <dbReference type="ChEBI" id="CHEBI:15377"/>
        <dbReference type="ChEBI" id="CHEBI:16892"/>
        <dbReference type="ChEBI" id="CHEBI:28938"/>
        <dbReference type="ChEBI" id="CHEBI:63416"/>
        <dbReference type="EC" id="3.5.99.2"/>
    </reaction>
</comment>
<dbReference type="OrthoDB" id="3711545at2"/>
<dbReference type="InterPro" id="IPR026285">
    <property type="entry name" value="TenA_E"/>
</dbReference>
<dbReference type="Proteomes" id="UP000274515">
    <property type="component" value="Unassembled WGS sequence"/>
</dbReference>
<dbReference type="EMBL" id="RSAA01000035">
    <property type="protein sequence ID" value="RRO13196.1"/>
    <property type="molecule type" value="Genomic_DNA"/>
</dbReference>
<name>A0A426JJ43_9PSEU</name>
<dbReference type="GO" id="GO:0050334">
    <property type="term" value="F:thiaminase activity"/>
    <property type="evidence" value="ECO:0007669"/>
    <property type="project" value="UniProtKB-UniRule"/>
</dbReference>
<dbReference type="EC" id="3.5.99.2" evidence="2"/>
<evidence type="ECO:0000313" key="6">
    <source>
        <dbReference type="EMBL" id="RRO13196.1"/>
    </source>
</evidence>
<protein>
    <recommendedName>
        <fullName evidence="2">Aminopyrimidine aminohydrolase</fullName>
        <ecNumber evidence="2">3.5.99.2</ecNumber>
    </recommendedName>
</protein>